<comment type="caution">
    <text evidence="2">The sequence shown here is derived from an EMBL/GenBank/DDBJ whole genome shotgun (WGS) entry which is preliminary data.</text>
</comment>
<name>A0AAD4P3H6_PERFH</name>
<keyword evidence="3" id="KW-1185">Reference proteome</keyword>
<dbReference type="AlphaFoldDB" id="A0AAD4P3H6"/>
<feature type="signal peptide" evidence="1">
    <location>
        <begin position="1"/>
        <end position="15"/>
    </location>
</feature>
<organism evidence="2 3">
    <name type="scientific">Perilla frutescens var. hirtella</name>
    <name type="common">Perilla citriodora</name>
    <name type="synonym">Perilla setoyensis</name>
    <dbReference type="NCBI Taxonomy" id="608512"/>
    <lineage>
        <taxon>Eukaryota</taxon>
        <taxon>Viridiplantae</taxon>
        <taxon>Streptophyta</taxon>
        <taxon>Embryophyta</taxon>
        <taxon>Tracheophyta</taxon>
        <taxon>Spermatophyta</taxon>
        <taxon>Magnoliopsida</taxon>
        <taxon>eudicotyledons</taxon>
        <taxon>Gunneridae</taxon>
        <taxon>Pentapetalae</taxon>
        <taxon>asterids</taxon>
        <taxon>lamiids</taxon>
        <taxon>Lamiales</taxon>
        <taxon>Lamiaceae</taxon>
        <taxon>Nepetoideae</taxon>
        <taxon>Elsholtzieae</taxon>
        <taxon>Perilla</taxon>
    </lineage>
</organism>
<evidence type="ECO:0000256" key="1">
    <source>
        <dbReference type="SAM" id="SignalP"/>
    </source>
</evidence>
<feature type="chain" id="PRO_5042218919" evidence="1">
    <location>
        <begin position="16"/>
        <end position="151"/>
    </location>
</feature>
<accession>A0AAD4P3H6</accession>
<dbReference type="EMBL" id="SDAM02000323">
    <property type="protein sequence ID" value="KAH6824605.1"/>
    <property type="molecule type" value="Genomic_DNA"/>
</dbReference>
<reference evidence="2 3" key="1">
    <citation type="journal article" date="2021" name="Nat. Commun.">
        <title>Incipient diploidization of the medicinal plant Perilla within 10,000 years.</title>
        <authorList>
            <person name="Zhang Y."/>
            <person name="Shen Q."/>
            <person name="Leng L."/>
            <person name="Zhang D."/>
            <person name="Chen S."/>
            <person name="Shi Y."/>
            <person name="Ning Z."/>
            <person name="Chen S."/>
        </authorList>
    </citation>
    <scope>NUCLEOTIDE SEQUENCE [LARGE SCALE GENOMIC DNA]</scope>
    <source>
        <strain evidence="3">cv. PC099</strain>
    </source>
</reference>
<sequence length="151" mass="16352">MAVFLLKLIFSILSALSNMATRLIFTTAAHVAVQMIQALKVPGERSQRILDHVKSMITTCMEWFLNLAVDAITSALSSVFDFVKEGVFSSSSGLTGAVAGLLEKSRTSLDEALKDIPEVLEAFSEMVGKIITDFLSNCSDAVAYVTENVLK</sequence>
<proteinExistence type="predicted"/>
<protein>
    <submittedName>
        <fullName evidence="2">Uncharacterized protein</fullName>
    </submittedName>
</protein>
<keyword evidence="1" id="KW-0732">Signal</keyword>
<dbReference type="Proteomes" id="UP001190926">
    <property type="component" value="Unassembled WGS sequence"/>
</dbReference>
<gene>
    <name evidence="2" type="ORF">C2S53_010701</name>
</gene>
<evidence type="ECO:0000313" key="2">
    <source>
        <dbReference type="EMBL" id="KAH6824605.1"/>
    </source>
</evidence>
<evidence type="ECO:0000313" key="3">
    <source>
        <dbReference type="Proteomes" id="UP001190926"/>
    </source>
</evidence>